<dbReference type="RefSeq" id="WP_394841351.1">
    <property type="nucleotide sequence ID" value="NZ_CP089982.1"/>
</dbReference>
<organism evidence="5 6">
    <name type="scientific">Pendulispora brunnea</name>
    <dbReference type="NCBI Taxonomy" id="2905690"/>
    <lineage>
        <taxon>Bacteria</taxon>
        <taxon>Pseudomonadati</taxon>
        <taxon>Myxococcota</taxon>
        <taxon>Myxococcia</taxon>
        <taxon>Myxococcales</taxon>
        <taxon>Sorangiineae</taxon>
        <taxon>Pendulisporaceae</taxon>
        <taxon>Pendulispora</taxon>
    </lineage>
</organism>
<evidence type="ECO:0000256" key="3">
    <source>
        <dbReference type="ARBA" id="ARBA00023295"/>
    </source>
</evidence>
<comment type="similarity">
    <text evidence="1">Belongs to the glycosyl hydrolase 63 family.</text>
</comment>
<evidence type="ECO:0000313" key="6">
    <source>
        <dbReference type="Proteomes" id="UP001379533"/>
    </source>
</evidence>
<dbReference type="InterPro" id="IPR054491">
    <property type="entry name" value="MGH1-like_GH"/>
</dbReference>
<dbReference type="EMBL" id="CP089982">
    <property type="protein sequence ID" value="WXA90733.1"/>
    <property type="molecule type" value="Genomic_DNA"/>
</dbReference>
<name>A0ABZ2JW72_9BACT</name>
<evidence type="ECO:0000256" key="2">
    <source>
        <dbReference type="ARBA" id="ARBA00022801"/>
    </source>
</evidence>
<gene>
    <name evidence="5" type="ORF">LZC95_30300</name>
</gene>
<dbReference type="InterPro" id="IPR004888">
    <property type="entry name" value="Glycoside_hydrolase_63"/>
</dbReference>
<proteinExistence type="inferred from homology"/>
<evidence type="ECO:0000313" key="5">
    <source>
        <dbReference type="EMBL" id="WXA90733.1"/>
    </source>
</evidence>
<evidence type="ECO:0000256" key="1">
    <source>
        <dbReference type="ARBA" id="ARBA00010833"/>
    </source>
</evidence>
<dbReference type="Proteomes" id="UP001379533">
    <property type="component" value="Chromosome"/>
</dbReference>
<dbReference type="Pfam" id="PF22422">
    <property type="entry name" value="MGH1-like_GH"/>
    <property type="match status" value="1"/>
</dbReference>
<dbReference type="Gene3D" id="1.50.10.10">
    <property type="match status" value="1"/>
</dbReference>
<keyword evidence="2" id="KW-0378">Hydrolase</keyword>
<dbReference type="PANTHER" id="PTHR10412:SF11">
    <property type="entry name" value="MANNOSYL-OLIGOSACCHARIDE GLUCOSIDASE"/>
    <property type="match status" value="1"/>
</dbReference>
<protein>
    <recommendedName>
        <fullName evidence="4">Mannosylglycerate hydrolase MGH1-like glycoside hydrolase domain-containing protein</fullName>
    </recommendedName>
</protein>
<sequence length="426" mass="47942">MDRLTLKHAAEALLRANDRNGCTVPAPALYPHQWNWDSAFCAIGWAYLDPRRAARELEMLLRGQWENGMIPHILFNPEATHYEPNPKVWQIDQAPGRPQAIATSSITQPPVLATAARFVLERSGGDRTVEEILRRVVPAADAWHAWFLRERDPLQQGLPAIVHPWESGLDNAPRWDAALKRIDPGEVTYKRKDNAVVSSEQRPTRFDYDRYFFLVAERAKLSFAPPTPSSVSFLVQDVAMASILCRAEEDLHALARALGIEVPHALERRAKLAAGIASLYDAERAYYHDYDLVGGAPIEVEHASGFLPLFAGVVPLDVVPRLLAHLRDPNQFGTAWPVPSAPVDDPHFDPRRYWRGPSWVNVNWMIIEGLRRASWRDDAARLTDRTIELVSRSGFREYFEPNTGEGLGAENFSWTAALVLDLLAKS</sequence>
<accession>A0ABZ2JW72</accession>
<keyword evidence="6" id="KW-1185">Reference proteome</keyword>
<feature type="domain" description="Mannosylglycerate hydrolase MGH1-like glycoside hydrolase" evidence="4">
    <location>
        <begin position="30"/>
        <end position="415"/>
    </location>
</feature>
<evidence type="ECO:0000259" key="4">
    <source>
        <dbReference type="Pfam" id="PF22422"/>
    </source>
</evidence>
<keyword evidence="3" id="KW-0326">Glycosidase</keyword>
<dbReference type="SUPFAM" id="SSF48208">
    <property type="entry name" value="Six-hairpin glycosidases"/>
    <property type="match status" value="1"/>
</dbReference>
<dbReference type="InterPro" id="IPR008928">
    <property type="entry name" value="6-hairpin_glycosidase_sf"/>
</dbReference>
<dbReference type="InterPro" id="IPR012341">
    <property type="entry name" value="6hp_glycosidase-like_sf"/>
</dbReference>
<reference evidence="5 6" key="1">
    <citation type="submission" date="2021-12" db="EMBL/GenBank/DDBJ databases">
        <title>Discovery of the Pendulisporaceae a myxobacterial family with distinct sporulation behavior and unique specialized metabolism.</title>
        <authorList>
            <person name="Garcia R."/>
            <person name="Popoff A."/>
            <person name="Bader C.D."/>
            <person name="Loehr J."/>
            <person name="Walesch S."/>
            <person name="Walt C."/>
            <person name="Boldt J."/>
            <person name="Bunk B."/>
            <person name="Haeckl F.J.F.P.J."/>
            <person name="Gunesch A.P."/>
            <person name="Birkelbach J."/>
            <person name="Nuebel U."/>
            <person name="Pietschmann T."/>
            <person name="Bach T."/>
            <person name="Mueller R."/>
        </authorList>
    </citation>
    <scope>NUCLEOTIDE SEQUENCE [LARGE SCALE GENOMIC DNA]</scope>
    <source>
        <strain evidence="5 6">MSr12523</strain>
    </source>
</reference>
<dbReference type="PANTHER" id="PTHR10412">
    <property type="entry name" value="MANNOSYL-OLIGOSACCHARIDE GLUCOSIDASE"/>
    <property type="match status" value="1"/>
</dbReference>